<evidence type="ECO:0000256" key="2">
    <source>
        <dbReference type="ARBA" id="ARBA00023125"/>
    </source>
</evidence>
<evidence type="ECO:0000256" key="1">
    <source>
        <dbReference type="ARBA" id="ARBA00008857"/>
    </source>
</evidence>
<dbReference type="InterPro" id="IPR002104">
    <property type="entry name" value="Integrase_catalytic"/>
</dbReference>
<feature type="domain" description="Tyr recombinase" evidence="4">
    <location>
        <begin position="171"/>
        <end position="354"/>
    </location>
</feature>
<evidence type="ECO:0000313" key="6">
    <source>
        <dbReference type="Proteomes" id="UP001501079"/>
    </source>
</evidence>
<dbReference type="Gene3D" id="1.10.150.130">
    <property type="match status" value="1"/>
</dbReference>
<dbReference type="Proteomes" id="UP001501079">
    <property type="component" value="Unassembled WGS sequence"/>
</dbReference>
<reference evidence="6" key="1">
    <citation type="journal article" date="2019" name="Int. J. Syst. Evol. Microbiol.">
        <title>The Global Catalogue of Microorganisms (GCM) 10K type strain sequencing project: providing services to taxonomists for standard genome sequencing and annotation.</title>
        <authorList>
            <consortium name="The Broad Institute Genomics Platform"/>
            <consortium name="The Broad Institute Genome Sequencing Center for Infectious Disease"/>
            <person name="Wu L."/>
            <person name="Ma J."/>
        </authorList>
    </citation>
    <scope>NUCLEOTIDE SEQUENCE [LARGE SCALE GENOMIC DNA]</scope>
    <source>
        <strain evidence="6">JCM 17591</strain>
    </source>
</reference>
<evidence type="ECO:0000256" key="3">
    <source>
        <dbReference type="ARBA" id="ARBA00023172"/>
    </source>
</evidence>
<keyword evidence="6" id="KW-1185">Reference proteome</keyword>
<comment type="similarity">
    <text evidence="1">Belongs to the 'phage' integrase family.</text>
</comment>
<protein>
    <recommendedName>
        <fullName evidence="4">Tyr recombinase domain-containing protein</fullName>
    </recommendedName>
</protein>
<evidence type="ECO:0000259" key="4">
    <source>
        <dbReference type="PROSITE" id="PS51898"/>
    </source>
</evidence>
<dbReference type="EMBL" id="BAABBW010000002">
    <property type="protein sequence ID" value="GAA4172363.1"/>
    <property type="molecule type" value="Genomic_DNA"/>
</dbReference>
<dbReference type="PROSITE" id="PS51898">
    <property type="entry name" value="TYR_RECOMBINASE"/>
    <property type="match status" value="1"/>
</dbReference>
<proteinExistence type="inferred from homology"/>
<sequence length="392" mass="43661">MPVRRGDKWEGRLKVGGQVVRTKRFDLRRAAVAWEQRQRATFEEHGYDPSTGRVAVEDLLPEYLTQREGQVSKTTLDTDRYLMPTAGQLAGTSKREPVLPLWFRKLQVGKVTSAAIAKWQDDLGKRGLVASTVIRYRDSLSSFFSWCASEGYIAFNPVTATKPPKDRRAREDMRPLPAPEFDAVVKDVTELSPVFGDLVLVLGRTGLRWGEARAMQVRDFVEVPMPMLHVIRNQPEGAAVKAPKSGKGRNVPVPDYLVPVIRRFAAGKAPTNLLFTSPRGAQLHRTSFVRATNWEATGRGRTRHDLRHTAACEWLIQGVPLTTVQHWLGHGSIAITARYLHHLGDFADRAALEVLNTAAKKSLDERAARLGRIDTTAPLGRTPDRGRGRGLG</sequence>
<dbReference type="SUPFAM" id="SSF56349">
    <property type="entry name" value="DNA breaking-rejoining enzymes"/>
    <property type="match status" value="1"/>
</dbReference>
<comment type="caution">
    <text evidence="5">The sequence shown here is derived from an EMBL/GenBank/DDBJ whole genome shotgun (WGS) entry which is preliminary data.</text>
</comment>
<dbReference type="Pfam" id="PF00589">
    <property type="entry name" value="Phage_integrase"/>
    <property type="match status" value="1"/>
</dbReference>
<name>A0ABP7ZXB1_9MICO</name>
<organism evidence="5 6">
    <name type="scientific">Gryllotalpicola koreensis</name>
    <dbReference type="NCBI Taxonomy" id="993086"/>
    <lineage>
        <taxon>Bacteria</taxon>
        <taxon>Bacillati</taxon>
        <taxon>Actinomycetota</taxon>
        <taxon>Actinomycetes</taxon>
        <taxon>Micrococcales</taxon>
        <taxon>Microbacteriaceae</taxon>
        <taxon>Gryllotalpicola</taxon>
    </lineage>
</organism>
<dbReference type="Gene3D" id="1.10.443.10">
    <property type="entry name" value="Intergrase catalytic core"/>
    <property type="match status" value="1"/>
</dbReference>
<dbReference type="RefSeq" id="WP_344752518.1">
    <property type="nucleotide sequence ID" value="NZ_BAABBW010000002.1"/>
</dbReference>
<accession>A0ABP7ZXB1</accession>
<keyword evidence="2" id="KW-0238">DNA-binding</keyword>
<dbReference type="InterPro" id="IPR050090">
    <property type="entry name" value="Tyrosine_recombinase_XerCD"/>
</dbReference>
<dbReference type="InterPro" id="IPR011010">
    <property type="entry name" value="DNA_brk_join_enz"/>
</dbReference>
<dbReference type="PANTHER" id="PTHR30349:SF64">
    <property type="entry name" value="PROPHAGE INTEGRASE INTD-RELATED"/>
    <property type="match status" value="1"/>
</dbReference>
<evidence type="ECO:0000313" key="5">
    <source>
        <dbReference type="EMBL" id="GAA4172363.1"/>
    </source>
</evidence>
<gene>
    <name evidence="5" type="ORF">GCM10022287_13100</name>
</gene>
<dbReference type="PANTHER" id="PTHR30349">
    <property type="entry name" value="PHAGE INTEGRASE-RELATED"/>
    <property type="match status" value="1"/>
</dbReference>
<keyword evidence="3" id="KW-0233">DNA recombination</keyword>
<dbReference type="InterPro" id="IPR010998">
    <property type="entry name" value="Integrase_recombinase_N"/>
</dbReference>
<dbReference type="InterPro" id="IPR013762">
    <property type="entry name" value="Integrase-like_cat_sf"/>
</dbReference>